<dbReference type="InterPro" id="IPR043128">
    <property type="entry name" value="Rev_trsase/Diguanyl_cyclase"/>
</dbReference>
<proteinExistence type="predicted"/>
<keyword evidence="2" id="KW-1185">Reference proteome</keyword>
<evidence type="ECO:0008006" key="3">
    <source>
        <dbReference type="Google" id="ProtNLM"/>
    </source>
</evidence>
<reference evidence="1 2" key="1">
    <citation type="submission" date="2023-02" db="EMBL/GenBank/DDBJ databases">
        <title>Oceanobacillus kimchii IFOP_LL358 isolated form Alexandrium catenella lab strain.</title>
        <authorList>
            <person name="Gajardo G."/>
            <person name="Ueki S."/>
            <person name="Maruyama F."/>
        </authorList>
    </citation>
    <scope>NUCLEOTIDE SEQUENCE [LARGE SCALE GENOMIC DNA]</scope>
    <source>
        <strain evidence="1 2">IFOP_LL358</strain>
    </source>
</reference>
<dbReference type="Proteomes" id="UP001275436">
    <property type="component" value="Unassembled WGS sequence"/>
</dbReference>
<dbReference type="EMBL" id="BSKO01000001">
    <property type="protein sequence ID" value="GLO67761.1"/>
    <property type="molecule type" value="Genomic_DNA"/>
</dbReference>
<comment type="caution">
    <text evidence="1">The sequence shown here is derived from an EMBL/GenBank/DDBJ whole genome shotgun (WGS) entry which is preliminary data.</text>
</comment>
<evidence type="ECO:0000313" key="2">
    <source>
        <dbReference type="Proteomes" id="UP001275436"/>
    </source>
</evidence>
<name>A0ABQ5TLR7_9BACI</name>
<evidence type="ECO:0000313" key="1">
    <source>
        <dbReference type="EMBL" id="GLO67761.1"/>
    </source>
</evidence>
<dbReference type="Gene3D" id="3.30.70.270">
    <property type="match status" value="1"/>
</dbReference>
<organism evidence="1 2">
    <name type="scientific">Oceanobacillus kimchii</name>
    <dbReference type="NCBI Taxonomy" id="746691"/>
    <lineage>
        <taxon>Bacteria</taxon>
        <taxon>Bacillati</taxon>
        <taxon>Bacillota</taxon>
        <taxon>Bacilli</taxon>
        <taxon>Bacillales</taxon>
        <taxon>Bacillaceae</taxon>
        <taxon>Oceanobacillus</taxon>
    </lineage>
</organism>
<gene>
    <name evidence="1" type="ORF">MACH08_35450</name>
</gene>
<sequence length="419" mass="48399">MKTKIGVFGDTKTVHRVRNLAEHYSQMELLPFIYDSVTEVADKIERAFMCDMLLFTDYCSYQHASEKIKKKQTLIYVDYDEYTFLSSILRLKKFYSLNRISIDVPKKIHINELLQDMQMTDLQIHAYEYEKNQIIPESEIAFYHLKLYNEGKIDGVLTSKIAVRDYLKAENVPVYQLQLPNKNIMDALDKTQELIELSEHHSTQLVTGIISVKEGAKITQDQINDLTHCLNNFSEETDAMLIPCKNNQFLLVGTKKLLQNLKNHYRDFPLIQDIEGIVASPVNIGFGFGLSPRSSLKHAQQAHSQCNAETHSISYIVNERQETIGPIGIKRDIDTSKLFHALIHKARLNNELSYNFIDFIIERNNEPFSSNDIADFYKVTKRSAERTVNKLLTGDVIRIAGEERPYLKGRPRKLFSLKQ</sequence>
<dbReference type="RefSeq" id="WP_017798295.1">
    <property type="nucleotide sequence ID" value="NZ_BSKO01000001.1"/>
</dbReference>
<protein>
    <recommendedName>
        <fullName evidence="3">Transcriptional regulator</fullName>
    </recommendedName>
</protein>
<accession>A0ABQ5TLR7</accession>